<feature type="region of interest" description="Disordered" evidence="1">
    <location>
        <begin position="72"/>
        <end position="166"/>
    </location>
</feature>
<organism evidence="2 3">
    <name type="scientific">Anabarilius grahami</name>
    <name type="common">Kanglang fish</name>
    <name type="synonym">Barilius grahami</name>
    <dbReference type="NCBI Taxonomy" id="495550"/>
    <lineage>
        <taxon>Eukaryota</taxon>
        <taxon>Metazoa</taxon>
        <taxon>Chordata</taxon>
        <taxon>Craniata</taxon>
        <taxon>Vertebrata</taxon>
        <taxon>Euteleostomi</taxon>
        <taxon>Actinopterygii</taxon>
        <taxon>Neopterygii</taxon>
        <taxon>Teleostei</taxon>
        <taxon>Ostariophysi</taxon>
        <taxon>Cypriniformes</taxon>
        <taxon>Xenocyprididae</taxon>
        <taxon>Xenocypridinae</taxon>
        <taxon>Xenocypridinae incertae sedis</taxon>
        <taxon>Anabarilius</taxon>
    </lineage>
</organism>
<comment type="caution">
    <text evidence="2">The sequence shown here is derived from an EMBL/GenBank/DDBJ whole genome shotgun (WGS) entry which is preliminary data.</text>
</comment>
<proteinExistence type="predicted"/>
<evidence type="ECO:0000313" key="2">
    <source>
        <dbReference type="EMBL" id="ROL41731.1"/>
    </source>
</evidence>
<sequence length="166" mass="18570">MPDISVCRCFLENSASNWHLNSDSVIQAHIVIIGLKRKISCSRSSKAENACDLLYNFDQSLPTSNTNVAVKHLQPVGVGEENERRGRKRRMESPSRYFSDPRADSGQKVKVEDQWQRSTEDQDSLQHTSCSVEKHGVQEPRSSGPDVLSPEDQQVQPPPAQVPNSN</sequence>
<feature type="compositionally biased region" description="Pro residues" evidence="1">
    <location>
        <begin position="156"/>
        <end position="166"/>
    </location>
</feature>
<protein>
    <submittedName>
        <fullName evidence="2">Uncharacterized protein</fullName>
    </submittedName>
</protein>
<feature type="compositionally biased region" description="Basic and acidic residues" evidence="1">
    <location>
        <begin position="99"/>
        <end position="120"/>
    </location>
</feature>
<evidence type="ECO:0000313" key="3">
    <source>
        <dbReference type="Proteomes" id="UP000281406"/>
    </source>
</evidence>
<reference evidence="2 3" key="1">
    <citation type="submission" date="2018-10" db="EMBL/GenBank/DDBJ databases">
        <title>Genome assembly for a Yunnan-Guizhou Plateau 3E fish, Anabarilius grahami (Regan), and its evolutionary and genetic applications.</title>
        <authorList>
            <person name="Jiang W."/>
        </authorList>
    </citation>
    <scope>NUCLEOTIDE SEQUENCE [LARGE SCALE GENOMIC DNA]</scope>
    <source>
        <strain evidence="2">AG-KIZ</strain>
        <tissue evidence="2">Muscle</tissue>
    </source>
</reference>
<gene>
    <name evidence="2" type="ORF">DPX16_9322</name>
</gene>
<dbReference type="EMBL" id="RJVU01051519">
    <property type="protein sequence ID" value="ROL41731.1"/>
    <property type="molecule type" value="Genomic_DNA"/>
</dbReference>
<dbReference type="AlphaFoldDB" id="A0A3N0Y6J1"/>
<keyword evidence="3" id="KW-1185">Reference proteome</keyword>
<evidence type="ECO:0000256" key="1">
    <source>
        <dbReference type="SAM" id="MobiDB-lite"/>
    </source>
</evidence>
<accession>A0A3N0Y6J1</accession>
<dbReference type="Proteomes" id="UP000281406">
    <property type="component" value="Unassembled WGS sequence"/>
</dbReference>
<name>A0A3N0Y6J1_ANAGA</name>